<name>A0ABM7RQH0_9PSED</name>
<dbReference type="SUPFAM" id="SSF54534">
    <property type="entry name" value="FKBP-like"/>
    <property type="match status" value="1"/>
</dbReference>
<dbReference type="PANTHER" id="PTHR47245:SF2">
    <property type="entry name" value="PEPTIDYL-PROLYL CIS-TRANS ISOMERASE HP_0175-RELATED"/>
    <property type="match status" value="1"/>
</dbReference>
<keyword evidence="8" id="KW-1185">Reference proteome</keyword>
<feature type="domain" description="PpiC" evidence="6">
    <location>
        <begin position="134"/>
        <end position="254"/>
    </location>
</feature>
<keyword evidence="5" id="KW-1133">Transmembrane helix</keyword>
<keyword evidence="5" id="KW-0812">Transmembrane</keyword>
<evidence type="ECO:0000256" key="1">
    <source>
        <dbReference type="ARBA" id="ARBA00000971"/>
    </source>
</evidence>
<comment type="similarity">
    <text evidence="2">Belongs to the PpiC/parvulin rotamase family.</text>
</comment>
<sequence>MNLGVCEAKESRIPLIKRCLRQPLLHFLIAGFALFVMYGGLHRSTLDQDPQRIEITPEVVQRIAISWLARWQRPASEQQLQGLIDEYVKEEILYREALKLGLDKDDTIIRRRLAQKMDFLAEDVASLREPAPGVLETWYNQHQDQYAPPPLLTFHHLFFALDKRGADAQAQAQSALSGLSDKNSGEGDAFMFKNAYTEQSQDQVARVFGSTFATSLFKQTPGGWVGPVESGFGWHLVWIDALAKSPPPPFEAVAQQVKSDWLSEQRSASKRANFDALRARYKVEVMIPASAGAIAATLTERP</sequence>
<evidence type="ECO:0000313" key="7">
    <source>
        <dbReference type="EMBL" id="BCX67503.1"/>
    </source>
</evidence>
<dbReference type="EMBL" id="AP017423">
    <property type="protein sequence ID" value="BCX67503.1"/>
    <property type="molecule type" value="Genomic_DNA"/>
</dbReference>
<evidence type="ECO:0000259" key="6">
    <source>
        <dbReference type="Pfam" id="PF13145"/>
    </source>
</evidence>
<dbReference type="InterPro" id="IPR000297">
    <property type="entry name" value="PPIase_PpiC"/>
</dbReference>
<keyword evidence="5" id="KW-0472">Membrane</keyword>
<dbReference type="PANTHER" id="PTHR47245">
    <property type="entry name" value="PEPTIDYLPROLYL ISOMERASE"/>
    <property type="match status" value="1"/>
</dbReference>
<reference evidence="7 8" key="1">
    <citation type="submission" date="2016-04" db="EMBL/GenBank/DDBJ databases">
        <title>Complete genome sequence of Pseudomonas sp. LAB-08 isolated from TCE contaminated aquifer soil.</title>
        <authorList>
            <person name="Dohra H."/>
            <person name="Suzuki K."/>
            <person name="Fatma A."/>
            <person name="Inuzuka Y."/>
            <person name="Honjo M."/>
            <person name="Tashiro Y."/>
            <person name="Futamata H."/>
        </authorList>
    </citation>
    <scope>NUCLEOTIDE SEQUENCE [LARGE SCALE GENOMIC DNA]</scope>
    <source>
        <strain evidence="7 8">LAB-08</strain>
    </source>
</reference>
<accession>A0ABM7RQH0</accession>
<evidence type="ECO:0000256" key="2">
    <source>
        <dbReference type="ARBA" id="ARBA00007656"/>
    </source>
</evidence>
<dbReference type="Proteomes" id="UP000218595">
    <property type="component" value="Chromosome"/>
</dbReference>
<evidence type="ECO:0000256" key="3">
    <source>
        <dbReference type="ARBA" id="ARBA00013194"/>
    </source>
</evidence>
<comment type="catalytic activity">
    <reaction evidence="1">
        <text>[protein]-peptidylproline (omega=180) = [protein]-peptidylproline (omega=0)</text>
        <dbReference type="Rhea" id="RHEA:16237"/>
        <dbReference type="Rhea" id="RHEA-COMP:10747"/>
        <dbReference type="Rhea" id="RHEA-COMP:10748"/>
        <dbReference type="ChEBI" id="CHEBI:83833"/>
        <dbReference type="ChEBI" id="CHEBI:83834"/>
        <dbReference type="EC" id="5.2.1.8"/>
    </reaction>
</comment>
<evidence type="ECO:0000313" key="8">
    <source>
        <dbReference type="Proteomes" id="UP000218595"/>
    </source>
</evidence>
<organism evidence="7 8">
    <name type="scientific">Pseudomonas izuensis</name>
    <dbReference type="NCBI Taxonomy" id="2684212"/>
    <lineage>
        <taxon>Bacteria</taxon>
        <taxon>Pseudomonadati</taxon>
        <taxon>Pseudomonadota</taxon>
        <taxon>Gammaproteobacteria</taxon>
        <taxon>Pseudomonadales</taxon>
        <taxon>Pseudomonadaceae</taxon>
        <taxon>Pseudomonas</taxon>
    </lineage>
</organism>
<keyword evidence="4" id="KW-0697">Rotamase</keyword>
<dbReference type="GO" id="GO:0016853">
    <property type="term" value="F:isomerase activity"/>
    <property type="evidence" value="ECO:0007669"/>
    <property type="project" value="UniProtKB-KW"/>
</dbReference>
<proteinExistence type="inferred from homology"/>
<evidence type="ECO:0000256" key="4">
    <source>
        <dbReference type="ARBA" id="ARBA00023110"/>
    </source>
</evidence>
<dbReference type="InterPro" id="IPR050245">
    <property type="entry name" value="PrsA_foldase"/>
</dbReference>
<feature type="transmembrane region" description="Helical" evidence="5">
    <location>
        <begin position="24"/>
        <end position="41"/>
    </location>
</feature>
<dbReference type="Pfam" id="PF13145">
    <property type="entry name" value="Rotamase_2"/>
    <property type="match status" value="1"/>
</dbReference>
<evidence type="ECO:0000256" key="5">
    <source>
        <dbReference type="SAM" id="Phobius"/>
    </source>
</evidence>
<dbReference type="InterPro" id="IPR046357">
    <property type="entry name" value="PPIase_dom_sf"/>
</dbReference>
<gene>
    <name evidence="7" type="ORF">LAB08_R21380</name>
</gene>
<dbReference type="RefSeq" id="WP_096512232.1">
    <property type="nucleotide sequence ID" value="NZ_AP017423.2"/>
</dbReference>
<dbReference type="EC" id="5.2.1.8" evidence="3"/>
<dbReference type="Gene3D" id="3.10.50.40">
    <property type="match status" value="1"/>
</dbReference>
<keyword evidence="7" id="KW-0413">Isomerase</keyword>
<protein>
    <recommendedName>
        <fullName evidence="3">peptidylprolyl isomerase</fullName>
        <ecNumber evidence="3">5.2.1.8</ecNumber>
    </recommendedName>
</protein>